<dbReference type="OrthoDB" id="1930765at2759"/>
<dbReference type="EMBL" id="JABFUD020000013">
    <property type="protein sequence ID" value="KAI5071638.1"/>
    <property type="molecule type" value="Genomic_DNA"/>
</dbReference>
<keyword evidence="3" id="KW-1185">Reference proteome</keyword>
<name>A0A9D4UPD4_ADICA</name>
<evidence type="ECO:0000313" key="3">
    <source>
        <dbReference type="Proteomes" id="UP000886520"/>
    </source>
</evidence>
<accession>A0A9D4UPD4</accession>
<reference evidence="2" key="1">
    <citation type="submission" date="2021-01" db="EMBL/GenBank/DDBJ databases">
        <title>Adiantum capillus-veneris genome.</title>
        <authorList>
            <person name="Fang Y."/>
            <person name="Liao Q."/>
        </authorList>
    </citation>
    <scope>NUCLEOTIDE SEQUENCE</scope>
    <source>
        <strain evidence="2">H3</strain>
        <tissue evidence="2">Leaf</tissue>
    </source>
</reference>
<feature type="compositionally biased region" description="Basic and acidic residues" evidence="1">
    <location>
        <begin position="33"/>
        <end position="43"/>
    </location>
</feature>
<evidence type="ECO:0000256" key="1">
    <source>
        <dbReference type="SAM" id="MobiDB-lite"/>
    </source>
</evidence>
<evidence type="ECO:0000313" key="2">
    <source>
        <dbReference type="EMBL" id="KAI5071638.1"/>
    </source>
</evidence>
<sequence length="289" mass="32668">MEFHSPTHPLPASTARDENGLWHPSSSSYSSSPRREQMERTHMDRLRCKQDLQKLYEDMPENLYDLSLKDIVDPCYSISGNLKAIVAEDELKSDVQGCAGCKIRSWKNSSIHKLSFSFSFPGLRGKSRRAERPNLYAWKPSLSHTEEKASSASNDPHKANRSSSKYLKSSPEVSASSMSKIHPSNQCSSCSSFTIFFKSRCLVCGRLYCSICAKEYMDNLPAGFQCKIPCKNGPLRKRFSQKMASRSDSGPVRSWGKSSCSAYVEDHFQTPNLSTILFAREMLSIRIWF</sequence>
<dbReference type="AlphaFoldDB" id="A0A9D4UPD4"/>
<organism evidence="2 3">
    <name type="scientific">Adiantum capillus-veneris</name>
    <name type="common">Maidenhair fern</name>
    <dbReference type="NCBI Taxonomy" id="13818"/>
    <lineage>
        <taxon>Eukaryota</taxon>
        <taxon>Viridiplantae</taxon>
        <taxon>Streptophyta</taxon>
        <taxon>Embryophyta</taxon>
        <taxon>Tracheophyta</taxon>
        <taxon>Polypodiopsida</taxon>
        <taxon>Polypodiidae</taxon>
        <taxon>Polypodiales</taxon>
        <taxon>Pteridineae</taxon>
        <taxon>Pteridaceae</taxon>
        <taxon>Vittarioideae</taxon>
        <taxon>Adiantum</taxon>
    </lineage>
</organism>
<feature type="region of interest" description="Disordered" evidence="1">
    <location>
        <begin position="1"/>
        <end position="43"/>
    </location>
</feature>
<proteinExistence type="predicted"/>
<comment type="caution">
    <text evidence="2">The sequence shown here is derived from an EMBL/GenBank/DDBJ whole genome shotgun (WGS) entry which is preliminary data.</text>
</comment>
<dbReference type="Proteomes" id="UP000886520">
    <property type="component" value="Chromosome 13"/>
</dbReference>
<feature type="region of interest" description="Disordered" evidence="1">
    <location>
        <begin position="147"/>
        <end position="168"/>
    </location>
</feature>
<gene>
    <name evidence="2" type="ORF">GOP47_0013889</name>
</gene>
<protein>
    <submittedName>
        <fullName evidence="2">Uncharacterized protein</fullName>
    </submittedName>
</protein>